<gene>
    <name evidence="1" type="ORF">L3Q82_006844</name>
</gene>
<comment type="caution">
    <text evidence="1">The sequence shown here is derived from an EMBL/GenBank/DDBJ whole genome shotgun (WGS) entry which is preliminary data.</text>
</comment>
<accession>A0ACB8WVY5</accession>
<evidence type="ECO:0000313" key="1">
    <source>
        <dbReference type="EMBL" id="KAI3371974.1"/>
    </source>
</evidence>
<dbReference type="Proteomes" id="UP000831701">
    <property type="component" value="Chromosome 5"/>
</dbReference>
<proteinExistence type="predicted"/>
<protein>
    <submittedName>
        <fullName evidence="1">Uncharacterized protein</fullName>
    </submittedName>
</protein>
<sequence>MGVGSHLVAWITDCLIGRPQYVRLGDCRSDTVASRTGAPQGTVLSPVLFTFYTSGFQYNSELCHVQKFADDTAIVGCIRSGQEDEYRKLDPGLSSHERPLLRTLYDSVVASAIFYGLLFWSSSITNRDRRRMDRLLSLEKDEKIKQVSAAALDCVSTGHLALPVSTVRKYQASGSLTYSDGGVWYPEIIAPLAGDPILPGFSKPTKAELQTGATENTSFFLLCGASLAA</sequence>
<reference evidence="1" key="1">
    <citation type="submission" date="2022-04" db="EMBL/GenBank/DDBJ databases">
        <title>Jade perch genome.</title>
        <authorList>
            <person name="Chao B."/>
        </authorList>
    </citation>
    <scope>NUCLEOTIDE SEQUENCE</scope>
    <source>
        <strain evidence="1">CB-2022</strain>
    </source>
</reference>
<name>A0ACB8WVY5_9TELE</name>
<keyword evidence="2" id="KW-1185">Reference proteome</keyword>
<organism evidence="1 2">
    <name type="scientific">Scortum barcoo</name>
    <name type="common">barcoo grunter</name>
    <dbReference type="NCBI Taxonomy" id="214431"/>
    <lineage>
        <taxon>Eukaryota</taxon>
        <taxon>Metazoa</taxon>
        <taxon>Chordata</taxon>
        <taxon>Craniata</taxon>
        <taxon>Vertebrata</taxon>
        <taxon>Euteleostomi</taxon>
        <taxon>Actinopterygii</taxon>
        <taxon>Neopterygii</taxon>
        <taxon>Teleostei</taxon>
        <taxon>Neoteleostei</taxon>
        <taxon>Acanthomorphata</taxon>
        <taxon>Eupercaria</taxon>
        <taxon>Centrarchiformes</taxon>
        <taxon>Terapontoidei</taxon>
        <taxon>Terapontidae</taxon>
        <taxon>Scortum</taxon>
    </lineage>
</organism>
<evidence type="ECO:0000313" key="2">
    <source>
        <dbReference type="Proteomes" id="UP000831701"/>
    </source>
</evidence>
<dbReference type="EMBL" id="CM041535">
    <property type="protein sequence ID" value="KAI3371974.1"/>
    <property type="molecule type" value="Genomic_DNA"/>
</dbReference>